<evidence type="ECO:0000256" key="1">
    <source>
        <dbReference type="ARBA" id="ARBA00022527"/>
    </source>
</evidence>
<feature type="region of interest" description="Disordered" evidence="7">
    <location>
        <begin position="706"/>
        <end position="730"/>
    </location>
</feature>
<organism evidence="9 10">
    <name type="scientific">Chenopodium quinoa</name>
    <name type="common">Quinoa</name>
    <dbReference type="NCBI Taxonomy" id="63459"/>
    <lineage>
        <taxon>Eukaryota</taxon>
        <taxon>Viridiplantae</taxon>
        <taxon>Streptophyta</taxon>
        <taxon>Embryophyta</taxon>
        <taxon>Tracheophyta</taxon>
        <taxon>Spermatophyta</taxon>
        <taxon>Magnoliopsida</taxon>
        <taxon>eudicotyledons</taxon>
        <taxon>Gunneridae</taxon>
        <taxon>Pentapetalae</taxon>
        <taxon>Caryophyllales</taxon>
        <taxon>Chenopodiaceae</taxon>
        <taxon>Chenopodioideae</taxon>
        <taxon>Atripliceae</taxon>
        <taxon>Chenopodium</taxon>
    </lineage>
</organism>
<proteinExistence type="predicted"/>
<dbReference type="PANTHER" id="PTHR23257:SF703">
    <property type="entry name" value="KINASE SUPERFAMILY WITH OCTICOSAPEPTIDE_PHOX_BEM1P DOMAIN-CONTAINING PROTEIN"/>
    <property type="match status" value="1"/>
</dbReference>
<dbReference type="PROSITE" id="PS50011">
    <property type="entry name" value="PROTEIN_KINASE_DOM"/>
    <property type="match status" value="1"/>
</dbReference>
<feature type="domain" description="Protein kinase" evidence="8">
    <location>
        <begin position="754"/>
        <end position="1021"/>
    </location>
</feature>
<evidence type="ECO:0000256" key="5">
    <source>
        <dbReference type="ARBA" id="ARBA00022840"/>
    </source>
</evidence>
<evidence type="ECO:0000259" key="8">
    <source>
        <dbReference type="PROSITE" id="PS50011"/>
    </source>
</evidence>
<dbReference type="SMART" id="SM00220">
    <property type="entry name" value="S_TKc"/>
    <property type="match status" value="1"/>
</dbReference>
<dbReference type="InterPro" id="IPR000719">
    <property type="entry name" value="Prot_kinase_dom"/>
</dbReference>
<dbReference type="FunFam" id="1.10.510.10:FF:000142">
    <property type="entry name" value="Octicosapeptide/phox/Bem1p domain kinase superfamily protein"/>
    <property type="match status" value="1"/>
</dbReference>
<keyword evidence="5 6" id="KW-0067">ATP-binding</keyword>
<evidence type="ECO:0000256" key="4">
    <source>
        <dbReference type="ARBA" id="ARBA00022777"/>
    </source>
</evidence>
<evidence type="ECO:0000256" key="2">
    <source>
        <dbReference type="ARBA" id="ARBA00022679"/>
    </source>
</evidence>
<dbReference type="Proteomes" id="UP000596660">
    <property type="component" value="Unplaced"/>
</dbReference>
<dbReference type="InterPro" id="IPR011009">
    <property type="entry name" value="Kinase-like_dom_sf"/>
</dbReference>
<dbReference type="SUPFAM" id="SSF56112">
    <property type="entry name" value="Protein kinase-like (PK-like)"/>
    <property type="match status" value="1"/>
</dbReference>
<evidence type="ECO:0000313" key="10">
    <source>
        <dbReference type="Proteomes" id="UP000596660"/>
    </source>
</evidence>
<name>A0A803N4I7_CHEQI</name>
<dbReference type="InterPro" id="IPR050167">
    <property type="entry name" value="Ser_Thr_protein_kinase"/>
</dbReference>
<dbReference type="GO" id="GO:0007165">
    <property type="term" value="P:signal transduction"/>
    <property type="evidence" value="ECO:0007669"/>
    <property type="project" value="TreeGrafter"/>
</dbReference>
<sequence>MGKMRELYEATAIFKYQQPEEDLDALVSVVNDDDVTNMMEEYDKLGSGDGFTRLRIFLFSHPEQDSSLHYMDGDERDTERRYVDALNSLCESPECRRLQHFNDSPVMTPLDEVHIADQMFSSMNLEGSVHNQRNFEMGMPQYNLRKLAIPSMGSGQHLGHAAQRYNEETQTPWSPAFYSPRCGGPHDTRTYTEYPSSPSSARYRMPYQEVADKCVDRMPDESSLQQGNGQIPFDPQQQYSDNLAWMPPGGMPIDRGGFPGNILNGHSVLDRPSVCENCKMTFQRNPAASDYQWRPEGQSHVEQSAVANGYPHVANQCVECFPKREPVMLNTDPKLQHSIAGVGRMGEHYNLDGPGANITMGPNNLPEGHLVPPPYAPLEDSRYPRPGAELGGEVFHGQTVAAGSQAHVPLEERGVHATNLPYSYGTDTPHQVLHGHPSSQAMWRNVSTPVHVPPVYDPSNLQLRNGMPSPSVPRANVEASPRFFVGVDQSPWGESSRSRLGVEGSTTPESPYGHFSKLSAGAPMQEIHPTYPQDPLRNTPNISSISPIESLRPSTIMNDNMVSSGARDHTPVQRIDASNAVVRLDERNIHHESNGTTHLRKAERPDIDGFICTQENNNAENNYNVASLNTVKVNNTRPGGEDIKYGIELGETNTCPQVEKADLSFLPELVASAKKAKLESVERVKARAQEGGNPAILHDSPAKIANIDETGSPDVEGNSERDSDENIDTSKIERTKAEDEALAKGLQIIFNDDLEEIRMLGSGTYGAVFHGKWKGSDVAIKRIKASCFAGRPSERERLIADFWKEAFLLSSLHHPNVVSFYGIVRDGPDGTLATVTEFMINGSLKQYLQKKDRTIDRRKRLIIAMDAAFGMEYLHGKNIVHFDLKCENLLVNMRDPHRPVCKIGDLGLSKVKQHTLVSGGVRGTLPWMAPELLSGKSNMVTEKIDVYSFGIVMWELLTGEEPYSDMHCASIIGGIVNNTLRPQIPTWCDPEWKSLMESCWAPDPVDRPSFTEISQKLRSMAAAMNVK</sequence>
<evidence type="ECO:0000313" key="9">
    <source>
        <dbReference type="EnsemblPlants" id="AUR62040303-RA:cds"/>
    </source>
</evidence>
<dbReference type="GO" id="GO:0004674">
    <property type="term" value="F:protein serine/threonine kinase activity"/>
    <property type="evidence" value="ECO:0007669"/>
    <property type="project" value="UniProtKB-KW"/>
</dbReference>
<keyword evidence="2" id="KW-0808">Transferase</keyword>
<dbReference type="OMA" id="VCYSTSH"/>
<evidence type="ECO:0000256" key="6">
    <source>
        <dbReference type="PROSITE-ProRule" id="PRU10141"/>
    </source>
</evidence>
<feature type="compositionally biased region" description="Polar residues" evidence="7">
    <location>
        <begin position="536"/>
        <end position="554"/>
    </location>
</feature>
<reference evidence="9" key="2">
    <citation type="submission" date="2021-03" db="UniProtKB">
        <authorList>
            <consortium name="EnsemblPlants"/>
        </authorList>
    </citation>
    <scope>IDENTIFICATION</scope>
</reference>
<keyword evidence="3 6" id="KW-0547">Nucleotide-binding</keyword>
<dbReference type="Gene3D" id="1.10.510.10">
    <property type="entry name" value="Transferase(Phosphotransferase) domain 1"/>
    <property type="match status" value="1"/>
</dbReference>
<dbReference type="GO" id="GO:0005737">
    <property type="term" value="C:cytoplasm"/>
    <property type="evidence" value="ECO:0007669"/>
    <property type="project" value="TreeGrafter"/>
</dbReference>
<dbReference type="InterPro" id="IPR000270">
    <property type="entry name" value="PB1_dom"/>
</dbReference>
<reference evidence="9" key="1">
    <citation type="journal article" date="2017" name="Nature">
        <title>The genome of Chenopodium quinoa.</title>
        <authorList>
            <person name="Jarvis D.E."/>
            <person name="Ho Y.S."/>
            <person name="Lightfoot D.J."/>
            <person name="Schmoeckel S.M."/>
            <person name="Li B."/>
            <person name="Borm T.J.A."/>
            <person name="Ohyanagi H."/>
            <person name="Mineta K."/>
            <person name="Michell C.T."/>
            <person name="Saber N."/>
            <person name="Kharbatia N.M."/>
            <person name="Rupper R.R."/>
            <person name="Sharp A.R."/>
            <person name="Dally N."/>
            <person name="Boughton B.A."/>
            <person name="Woo Y.H."/>
            <person name="Gao G."/>
            <person name="Schijlen E.G.W.M."/>
            <person name="Guo X."/>
            <person name="Momin A.A."/>
            <person name="Negrao S."/>
            <person name="Al-Babili S."/>
            <person name="Gehring C."/>
            <person name="Roessner U."/>
            <person name="Jung C."/>
            <person name="Murphy K."/>
            <person name="Arold S.T."/>
            <person name="Gojobori T."/>
            <person name="van der Linden C.G."/>
            <person name="van Loo E.N."/>
            <person name="Jellen E.N."/>
            <person name="Maughan P.J."/>
            <person name="Tester M."/>
        </authorList>
    </citation>
    <scope>NUCLEOTIDE SEQUENCE [LARGE SCALE GENOMIC DNA]</scope>
    <source>
        <strain evidence="9">cv. PI 614886</strain>
    </source>
</reference>
<dbReference type="CDD" id="cd13999">
    <property type="entry name" value="STKc_MAP3K-like"/>
    <property type="match status" value="1"/>
</dbReference>
<evidence type="ECO:0000256" key="3">
    <source>
        <dbReference type="ARBA" id="ARBA00022741"/>
    </source>
</evidence>
<feature type="region of interest" description="Disordered" evidence="7">
    <location>
        <begin position="489"/>
        <end position="554"/>
    </location>
</feature>
<keyword evidence="4" id="KW-0418">Kinase</keyword>
<dbReference type="InterPro" id="IPR017441">
    <property type="entry name" value="Protein_kinase_ATP_BS"/>
</dbReference>
<keyword evidence="10" id="KW-1185">Reference proteome</keyword>
<dbReference type="PRINTS" id="PR00109">
    <property type="entry name" value="TYRKINASE"/>
</dbReference>
<evidence type="ECO:0000256" key="7">
    <source>
        <dbReference type="SAM" id="MobiDB-lite"/>
    </source>
</evidence>
<dbReference type="PROSITE" id="PS00108">
    <property type="entry name" value="PROTEIN_KINASE_ST"/>
    <property type="match status" value="1"/>
</dbReference>
<dbReference type="Gramene" id="AUR62040303-RA">
    <property type="protein sequence ID" value="AUR62040303-RA:cds"/>
    <property type="gene ID" value="AUR62040303"/>
</dbReference>
<accession>A0A803N4I7</accession>
<dbReference type="AlphaFoldDB" id="A0A803N4I7"/>
<dbReference type="Gene3D" id="3.30.200.20">
    <property type="entry name" value="Phosphorylase Kinase, domain 1"/>
    <property type="match status" value="1"/>
</dbReference>
<keyword evidence="1" id="KW-0723">Serine/threonine-protein kinase</keyword>
<dbReference type="InterPro" id="IPR008271">
    <property type="entry name" value="Ser/Thr_kinase_AS"/>
</dbReference>
<feature type="binding site" evidence="6">
    <location>
        <position position="781"/>
    </location>
    <ligand>
        <name>ATP</name>
        <dbReference type="ChEBI" id="CHEBI:30616"/>
    </ligand>
</feature>
<dbReference type="PANTHER" id="PTHR23257">
    <property type="entry name" value="SERINE-THREONINE PROTEIN KINASE"/>
    <property type="match status" value="1"/>
</dbReference>
<dbReference type="GO" id="GO:0005524">
    <property type="term" value="F:ATP binding"/>
    <property type="evidence" value="ECO:0007669"/>
    <property type="project" value="UniProtKB-UniRule"/>
</dbReference>
<dbReference type="Pfam" id="PF00564">
    <property type="entry name" value="PB1"/>
    <property type="match status" value="1"/>
</dbReference>
<dbReference type="SUPFAM" id="SSF54277">
    <property type="entry name" value="CAD &amp; PB1 domains"/>
    <property type="match status" value="1"/>
</dbReference>
<dbReference type="PROSITE" id="PS00107">
    <property type="entry name" value="PROTEIN_KINASE_ATP"/>
    <property type="match status" value="1"/>
</dbReference>
<dbReference type="InterPro" id="IPR001245">
    <property type="entry name" value="Ser-Thr/Tyr_kinase_cat_dom"/>
</dbReference>
<dbReference type="Pfam" id="PF07714">
    <property type="entry name" value="PK_Tyr_Ser-Thr"/>
    <property type="match status" value="1"/>
</dbReference>
<dbReference type="EnsemblPlants" id="AUR62040303-RA">
    <property type="protein sequence ID" value="AUR62040303-RA:cds"/>
    <property type="gene ID" value="AUR62040303"/>
</dbReference>
<protein>
    <recommendedName>
        <fullName evidence="8">Protein kinase domain-containing protein</fullName>
    </recommendedName>
</protein>